<dbReference type="SUPFAM" id="SSF55073">
    <property type="entry name" value="Nucleotide cyclase"/>
    <property type="match status" value="1"/>
</dbReference>
<dbReference type="Proteomes" id="UP000886129">
    <property type="component" value="Unassembled WGS sequence"/>
</dbReference>
<dbReference type="Pfam" id="PF00990">
    <property type="entry name" value="GGDEF"/>
    <property type="match status" value="1"/>
</dbReference>
<dbReference type="InterPro" id="IPR050469">
    <property type="entry name" value="Diguanylate_Cyclase"/>
</dbReference>
<feature type="transmembrane region" description="Helical" evidence="1">
    <location>
        <begin position="288"/>
        <end position="307"/>
    </location>
</feature>
<dbReference type="NCBIfam" id="TIGR00254">
    <property type="entry name" value="GGDEF"/>
    <property type="match status" value="1"/>
</dbReference>
<keyword evidence="1" id="KW-1133">Transmembrane helix</keyword>
<dbReference type="SMART" id="SM00267">
    <property type="entry name" value="GGDEF"/>
    <property type="match status" value="1"/>
</dbReference>
<feature type="transmembrane region" description="Helical" evidence="1">
    <location>
        <begin position="199"/>
        <end position="218"/>
    </location>
</feature>
<dbReference type="AlphaFoldDB" id="A0A7C5I1U2"/>
<evidence type="ECO:0000256" key="1">
    <source>
        <dbReference type="SAM" id="Phobius"/>
    </source>
</evidence>
<proteinExistence type="predicted"/>
<evidence type="ECO:0000259" key="2">
    <source>
        <dbReference type="PROSITE" id="PS50887"/>
    </source>
</evidence>
<dbReference type="GO" id="GO:0043709">
    <property type="term" value="P:cell adhesion involved in single-species biofilm formation"/>
    <property type="evidence" value="ECO:0007669"/>
    <property type="project" value="TreeGrafter"/>
</dbReference>
<dbReference type="CDD" id="cd01949">
    <property type="entry name" value="GGDEF"/>
    <property type="match status" value="1"/>
</dbReference>
<feature type="domain" description="GGDEF" evidence="2">
    <location>
        <begin position="396"/>
        <end position="515"/>
    </location>
</feature>
<dbReference type="Gene3D" id="3.30.70.270">
    <property type="match status" value="1"/>
</dbReference>
<dbReference type="GO" id="GO:1902201">
    <property type="term" value="P:negative regulation of bacterial-type flagellum-dependent cell motility"/>
    <property type="evidence" value="ECO:0007669"/>
    <property type="project" value="TreeGrafter"/>
</dbReference>
<dbReference type="PANTHER" id="PTHR45138">
    <property type="entry name" value="REGULATORY COMPONENTS OF SENSORY TRANSDUCTION SYSTEM"/>
    <property type="match status" value="1"/>
</dbReference>
<reference evidence="3" key="1">
    <citation type="journal article" date="2020" name="mSystems">
        <title>Genome- and Community-Level Interaction Insights into Carbon Utilization and Element Cycling Functions of Hydrothermarchaeota in Hydrothermal Sediment.</title>
        <authorList>
            <person name="Zhou Z."/>
            <person name="Liu Y."/>
            <person name="Xu W."/>
            <person name="Pan J."/>
            <person name="Luo Z.H."/>
            <person name="Li M."/>
        </authorList>
    </citation>
    <scope>NUCLEOTIDE SEQUENCE [LARGE SCALE GENOMIC DNA]</scope>
    <source>
        <strain evidence="3">HyVt-80</strain>
    </source>
</reference>
<feature type="transmembrane region" description="Helical" evidence="1">
    <location>
        <begin position="262"/>
        <end position="282"/>
    </location>
</feature>
<feature type="transmembrane region" description="Helical" evidence="1">
    <location>
        <begin position="170"/>
        <end position="192"/>
    </location>
</feature>
<feature type="transmembrane region" description="Helical" evidence="1">
    <location>
        <begin position="339"/>
        <end position="358"/>
    </location>
</feature>
<name>A0A7C5I1U2_9BACT</name>
<dbReference type="EMBL" id="DRTH01000129">
    <property type="protein sequence ID" value="HHF08568.1"/>
    <property type="molecule type" value="Genomic_DNA"/>
</dbReference>
<feature type="transmembrane region" description="Helical" evidence="1">
    <location>
        <begin position="314"/>
        <end position="333"/>
    </location>
</feature>
<sequence>MKWLGSNFMRFLLGLAAFFLLIILLEVLSNPNGIELSGEWKLVHPDGEVELVETPFYKIVNTLGTYRAVKTFSYCEGDAIMLLGVYNRGMRIYLNGILLKEIGDFESGTANIWNLSHLIRFDKKLLKDTNTLTLDMKIVYDVGIQRAPLIVKYTAVSWRNSILNFFISDIYLLAMGGGIILGVVLLVFGFSVPGDHVHFVYIATASLLSSIFLLEFVYRETTGSIDSLLLFEKATLATGLVAIAFLVLGVSKFVGTKKKFSSLIFTSNLSGVIFIFSIPNLITFKKMQIVYDLLFVISAITLAIMVFKYRKKYLIFSTTFFAATILYSVIAELTGIQGIYISGYGVLIASLGFGIALIENYRDIYKKVEIIHKKSLIDPLTGAFNRGILQEIPDFNDGVVVMIDLDNFKEINDKYGHEAGDEALVTFVKKARENLREKDIIVRYGGDEFLLILKNCDESKALDIVNRITSALENISRLKYSYGIAKIENDIYDAISLADGRMYEMKKKSQSSSLK</sequence>
<dbReference type="PANTHER" id="PTHR45138:SF9">
    <property type="entry name" value="DIGUANYLATE CYCLASE DGCM-RELATED"/>
    <property type="match status" value="1"/>
</dbReference>
<dbReference type="InterPro" id="IPR029787">
    <property type="entry name" value="Nucleotide_cyclase"/>
</dbReference>
<dbReference type="InterPro" id="IPR000160">
    <property type="entry name" value="GGDEF_dom"/>
</dbReference>
<protein>
    <submittedName>
        <fullName evidence="3">Diguanylate cyclase</fullName>
    </submittedName>
</protein>
<keyword evidence="1" id="KW-0812">Transmembrane</keyword>
<dbReference type="GO" id="GO:0005886">
    <property type="term" value="C:plasma membrane"/>
    <property type="evidence" value="ECO:0007669"/>
    <property type="project" value="TreeGrafter"/>
</dbReference>
<accession>A0A7C5I1U2</accession>
<comment type="caution">
    <text evidence="3">The sequence shown here is derived from an EMBL/GenBank/DDBJ whole genome shotgun (WGS) entry which is preliminary data.</text>
</comment>
<organism evidence="3">
    <name type="scientific">Kosmotoga arenicorallina</name>
    <dbReference type="NCBI Taxonomy" id="688066"/>
    <lineage>
        <taxon>Bacteria</taxon>
        <taxon>Thermotogati</taxon>
        <taxon>Thermotogota</taxon>
        <taxon>Thermotogae</taxon>
        <taxon>Kosmotogales</taxon>
        <taxon>Kosmotogaceae</taxon>
        <taxon>Kosmotoga</taxon>
    </lineage>
</organism>
<gene>
    <name evidence="3" type="ORF">ENL26_02190</name>
</gene>
<feature type="transmembrane region" description="Helical" evidence="1">
    <location>
        <begin position="230"/>
        <end position="250"/>
    </location>
</feature>
<evidence type="ECO:0000313" key="3">
    <source>
        <dbReference type="EMBL" id="HHF08568.1"/>
    </source>
</evidence>
<dbReference type="InterPro" id="IPR043128">
    <property type="entry name" value="Rev_trsase/Diguanyl_cyclase"/>
</dbReference>
<dbReference type="GO" id="GO:0052621">
    <property type="term" value="F:diguanylate cyclase activity"/>
    <property type="evidence" value="ECO:0007669"/>
    <property type="project" value="TreeGrafter"/>
</dbReference>
<dbReference type="PROSITE" id="PS50887">
    <property type="entry name" value="GGDEF"/>
    <property type="match status" value="1"/>
</dbReference>
<keyword evidence="1" id="KW-0472">Membrane</keyword>